<dbReference type="CDD" id="cd01146">
    <property type="entry name" value="FhuD"/>
    <property type="match status" value="1"/>
</dbReference>
<dbReference type="EMBL" id="JAQFWP010000023">
    <property type="protein sequence ID" value="MDA2805652.1"/>
    <property type="molecule type" value="Genomic_DNA"/>
</dbReference>
<gene>
    <name evidence="7" type="ORF">O4U47_14125</name>
</gene>
<dbReference type="InterPro" id="IPR051313">
    <property type="entry name" value="Bact_iron-sidero_bind"/>
</dbReference>
<dbReference type="PANTHER" id="PTHR30532">
    <property type="entry name" value="IRON III DICITRATE-BINDING PERIPLASMIC PROTEIN"/>
    <property type="match status" value="1"/>
</dbReference>
<evidence type="ECO:0000256" key="3">
    <source>
        <dbReference type="ARBA" id="ARBA00022448"/>
    </source>
</evidence>
<dbReference type="Pfam" id="PF01497">
    <property type="entry name" value="Peripla_BP_2"/>
    <property type="match status" value="1"/>
</dbReference>
<organism evidence="7 8">
    <name type="scientific">Nocardiopsis suaedae</name>
    <dbReference type="NCBI Taxonomy" id="3018444"/>
    <lineage>
        <taxon>Bacteria</taxon>
        <taxon>Bacillati</taxon>
        <taxon>Actinomycetota</taxon>
        <taxon>Actinomycetes</taxon>
        <taxon>Streptosporangiales</taxon>
        <taxon>Nocardiopsidaceae</taxon>
        <taxon>Nocardiopsis</taxon>
    </lineage>
</organism>
<dbReference type="PANTHER" id="PTHR30532:SF24">
    <property type="entry name" value="FERRIC ENTEROBACTIN-BINDING PERIPLASMIC PROTEIN FEPB"/>
    <property type="match status" value="1"/>
</dbReference>
<dbReference type="SUPFAM" id="SSF53807">
    <property type="entry name" value="Helical backbone' metal receptor"/>
    <property type="match status" value="1"/>
</dbReference>
<evidence type="ECO:0000256" key="5">
    <source>
        <dbReference type="SAM" id="SignalP"/>
    </source>
</evidence>
<comment type="caution">
    <text evidence="7">The sequence shown here is derived from an EMBL/GenBank/DDBJ whole genome shotgun (WGS) entry which is preliminary data.</text>
</comment>
<evidence type="ECO:0000313" key="8">
    <source>
        <dbReference type="Proteomes" id="UP001165685"/>
    </source>
</evidence>
<keyword evidence="8" id="KW-1185">Reference proteome</keyword>
<evidence type="ECO:0000259" key="6">
    <source>
        <dbReference type="PROSITE" id="PS50983"/>
    </source>
</evidence>
<name>A0ABT4TLS4_9ACTN</name>
<feature type="chain" id="PRO_5047019572" evidence="5">
    <location>
        <begin position="32"/>
        <end position="351"/>
    </location>
</feature>
<evidence type="ECO:0000313" key="7">
    <source>
        <dbReference type="EMBL" id="MDA2805652.1"/>
    </source>
</evidence>
<dbReference type="InterPro" id="IPR006311">
    <property type="entry name" value="TAT_signal"/>
</dbReference>
<dbReference type="Gene3D" id="3.40.50.1980">
    <property type="entry name" value="Nitrogenase molybdenum iron protein domain"/>
    <property type="match status" value="2"/>
</dbReference>
<dbReference type="PROSITE" id="PS51257">
    <property type="entry name" value="PROKAR_LIPOPROTEIN"/>
    <property type="match status" value="1"/>
</dbReference>
<reference evidence="7" key="1">
    <citation type="submission" date="2023-01" db="EMBL/GenBank/DDBJ databases">
        <title>Draft genome sequence of Nocardiopsis sp. LSu2-4 isolated from halophytes.</title>
        <authorList>
            <person name="Duangmal K."/>
            <person name="Chantavorakit T."/>
        </authorList>
    </citation>
    <scope>NUCLEOTIDE SEQUENCE</scope>
    <source>
        <strain evidence="7">LSu2-4</strain>
    </source>
</reference>
<evidence type="ECO:0000256" key="2">
    <source>
        <dbReference type="ARBA" id="ARBA00008814"/>
    </source>
</evidence>
<dbReference type="PROSITE" id="PS51318">
    <property type="entry name" value="TAT"/>
    <property type="match status" value="1"/>
</dbReference>
<proteinExistence type="inferred from homology"/>
<keyword evidence="3" id="KW-0813">Transport</keyword>
<dbReference type="Proteomes" id="UP001165685">
    <property type="component" value="Unassembled WGS sequence"/>
</dbReference>
<comment type="subcellular location">
    <subcellularLocation>
        <location evidence="1">Cell envelope</location>
    </subcellularLocation>
</comment>
<dbReference type="PROSITE" id="PS50983">
    <property type="entry name" value="FE_B12_PBP"/>
    <property type="match status" value="1"/>
</dbReference>
<dbReference type="InterPro" id="IPR002491">
    <property type="entry name" value="ABC_transptr_periplasmic_BD"/>
</dbReference>
<sequence>MPTDRTARPAPGRRTVLLAGGALGAAAAATACGSGTGRPDTAQAPAGSGFPITVEHKYGSTEVPAPPKRIVTVGLSDHDAVLALGEAGALVGVTDWYGDYDHAAWPWAQEALGGAEPEVMPRPEGDRPDVERVAALEPDLVLGLYSGITEEDYEALSAVAPTVAQHPDHPDWGAPWEEMTLSIGRALGKEDEAAALVEDVDRSFAETREEYPEFEGTEVVLAERLDDGFVVRSRTDPRMRLLESLGFVMPEDLAEKAGDKDVVDVSAEDFDLLDRELLVWNAGWNPEMREELADMGVYTSLDVNKDGRAVIVDGEEVSGALTWSTALSLPYAVEKIAPMLAEALEGGGVTL</sequence>
<keyword evidence="4 5" id="KW-0732">Signal</keyword>
<evidence type="ECO:0000256" key="1">
    <source>
        <dbReference type="ARBA" id="ARBA00004196"/>
    </source>
</evidence>
<feature type="domain" description="Fe/B12 periplasmic-binding" evidence="6">
    <location>
        <begin position="69"/>
        <end position="344"/>
    </location>
</feature>
<evidence type="ECO:0000256" key="4">
    <source>
        <dbReference type="ARBA" id="ARBA00022729"/>
    </source>
</evidence>
<comment type="similarity">
    <text evidence="2">Belongs to the bacterial solute-binding protein 8 family.</text>
</comment>
<protein>
    <submittedName>
        <fullName evidence="7">Iron-siderophore ABC transporter substrate-binding protein</fullName>
    </submittedName>
</protein>
<feature type="signal peptide" evidence="5">
    <location>
        <begin position="1"/>
        <end position="31"/>
    </location>
</feature>
<accession>A0ABT4TLS4</accession>
<dbReference type="RefSeq" id="WP_270678303.1">
    <property type="nucleotide sequence ID" value="NZ_JAQFWP010000023.1"/>
</dbReference>